<sequence length="129" mass="14875">MQPNGRLTWSLINTIDFTIDCDMNYSWPIDTYNNQTPYLESYSSTDYPSDVPDASPLLDSIQANSAQDAQALSNSNQYGQVQLVDQTLFQPSTPTYVQSPIPDEDEDKYQSDDYDQPSCSRCERRRYRY</sequence>
<dbReference type="EMBL" id="MCFE01000731">
    <property type="protein sequence ID" value="ORX80711.1"/>
    <property type="molecule type" value="Genomic_DNA"/>
</dbReference>
<proteinExistence type="predicted"/>
<name>A0A1Y1X4H1_9FUNG</name>
<keyword evidence="3" id="KW-1185">Reference proteome</keyword>
<evidence type="ECO:0000313" key="3">
    <source>
        <dbReference type="Proteomes" id="UP000193498"/>
    </source>
</evidence>
<dbReference type="Proteomes" id="UP000193498">
    <property type="component" value="Unassembled WGS sequence"/>
</dbReference>
<feature type="compositionally biased region" description="Acidic residues" evidence="1">
    <location>
        <begin position="102"/>
        <end position="115"/>
    </location>
</feature>
<evidence type="ECO:0000313" key="2">
    <source>
        <dbReference type="EMBL" id="ORX80711.1"/>
    </source>
</evidence>
<evidence type="ECO:0000256" key="1">
    <source>
        <dbReference type="SAM" id="MobiDB-lite"/>
    </source>
</evidence>
<dbReference type="AlphaFoldDB" id="A0A1Y1X4H1"/>
<dbReference type="InParanoid" id="A0A1Y1X4H1"/>
<feature type="region of interest" description="Disordered" evidence="1">
    <location>
        <begin position="92"/>
        <end position="129"/>
    </location>
</feature>
<gene>
    <name evidence="2" type="ORF">K493DRAFT_308265</name>
</gene>
<protein>
    <submittedName>
        <fullName evidence="2">Uncharacterized protein</fullName>
    </submittedName>
</protein>
<comment type="caution">
    <text evidence="2">The sequence shown here is derived from an EMBL/GenBank/DDBJ whole genome shotgun (WGS) entry which is preliminary data.</text>
</comment>
<reference evidence="2 3" key="1">
    <citation type="submission" date="2016-07" db="EMBL/GenBank/DDBJ databases">
        <title>Pervasive Adenine N6-methylation of Active Genes in Fungi.</title>
        <authorList>
            <consortium name="DOE Joint Genome Institute"/>
            <person name="Mondo S.J."/>
            <person name="Dannebaum R.O."/>
            <person name="Kuo R.C."/>
            <person name="Labutti K."/>
            <person name="Haridas S."/>
            <person name="Kuo A."/>
            <person name="Salamov A."/>
            <person name="Ahrendt S.R."/>
            <person name="Lipzen A."/>
            <person name="Sullivan W."/>
            <person name="Andreopoulos W.B."/>
            <person name="Clum A."/>
            <person name="Lindquist E."/>
            <person name="Daum C."/>
            <person name="Ramamoorthy G.K."/>
            <person name="Gryganskyi A."/>
            <person name="Culley D."/>
            <person name="Magnuson J.K."/>
            <person name="James T.Y."/>
            <person name="O'Malley M.A."/>
            <person name="Stajich J.E."/>
            <person name="Spatafora J.W."/>
            <person name="Visel A."/>
            <person name="Grigoriev I.V."/>
        </authorList>
    </citation>
    <scope>NUCLEOTIDE SEQUENCE [LARGE SCALE GENOMIC DNA]</scope>
    <source>
        <strain evidence="2 3">CBS 931.73</strain>
    </source>
</reference>
<accession>A0A1Y1X4H1</accession>
<organism evidence="2 3">
    <name type="scientific">Basidiobolus meristosporus CBS 931.73</name>
    <dbReference type="NCBI Taxonomy" id="1314790"/>
    <lineage>
        <taxon>Eukaryota</taxon>
        <taxon>Fungi</taxon>
        <taxon>Fungi incertae sedis</taxon>
        <taxon>Zoopagomycota</taxon>
        <taxon>Entomophthoromycotina</taxon>
        <taxon>Basidiobolomycetes</taxon>
        <taxon>Basidiobolales</taxon>
        <taxon>Basidiobolaceae</taxon>
        <taxon>Basidiobolus</taxon>
    </lineage>
</organism>